<proteinExistence type="inferred from homology"/>
<dbReference type="GO" id="GO:0005886">
    <property type="term" value="C:plasma membrane"/>
    <property type="evidence" value="ECO:0007669"/>
    <property type="project" value="UniProtKB-SubCell"/>
</dbReference>
<dbReference type="EMBL" id="RBIM01000008">
    <property type="protein sequence ID" value="RKQ94130.1"/>
    <property type="molecule type" value="Genomic_DNA"/>
</dbReference>
<dbReference type="PRINTS" id="PR00812">
    <property type="entry name" value="BCTERIALGSPF"/>
</dbReference>
<dbReference type="Proteomes" id="UP000273675">
    <property type="component" value="Unassembled WGS sequence"/>
</dbReference>
<evidence type="ECO:0000259" key="8">
    <source>
        <dbReference type="Pfam" id="PF00482"/>
    </source>
</evidence>
<keyword evidence="5 7" id="KW-1133">Transmembrane helix</keyword>
<evidence type="ECO:0000313" key="9">
    <source>
        <dbReference type="EMBL" id="RKQ94130.1"/>
    </source>
</evidence>
<keyword evidence="6 7" id="KW-0472">Membrane</keyword>
<evidence type="ECO:0000256" key="1">
    <source>
        <dbReference type="ARBA" id="ARBA00004651"/>
    </source>
</evidence>
<feature type="transmembrane region" description="Helical" evidence="7">
    <location>
        <begin position="210"/>
        <end position="235"/>
    </location>
</feature>
<evidence type="ECO:0000256" key="2">
    <source>
        <dbReference type="ARBA" id="ARBA00005745"/>
    </source>
</evidence>
<comment type="similarity">
    <text evidence="2">Belongs to the GSP F family.</text>
</comment>
<dbReference type="InterPro" id="IPR003004">
    <property type="entry name" value="GspF/PilC"/>
</dbReference>
<evidence type="ECO:0000256" key="7">
    <source>
        <dbReference type="SAM" id="Phobius"/>
    </source>
</evidence>
<comment type="caution">
    <text evidence="9">The sequence shown here is derived from an EMBL/GenBank/DDBJ whole genome shotgun (WGS) entry which is preliminary data.</text>
</comment>
<dbReference type="RefSeq" id="WP_121212380.1">
    <property type="nucleotide sequence ID" value="NZ_RBIM01000008.1"/>
</dbReference>
<protein>
    <submittedName>
        <fullName evidence="9">Type II secretion system protein F (GspF)</fullName>
    </submittedName>
</protein>
<accession>A0A495CZE4</accession>
<dbReference type="Pfam" id="PF00482">
    <property type="entry name" value="T2SSF"/>
    <property type="match status" value="2"/>
</dbReference>
<feature type="domain" description="Type II secretion system protein GspF" evidence="8">
    <location>
        <begin position="269"/>
        <end position="390"/>
    </location>
</feature>
<dbReference type="PANTHER" id="PTHR30012">
    <property type="entry name" value="GENERAL SECRETION PATHWAY PROTEIN"/>
    <property type="match status" value="1"/>
</dbReference>
<organism evidence="9 10">
    <name type="scientific">Maricaulis maris</name>
    <dbReference type="NCBI Taxonomy" id="74318"/>
    <lineage>
        <taxon>Bacteria</taxon>
        <taxon>Pseudomonadati</taxon>
        <taxon>Pseudomonadota</taxon>
        <taxon>Alphaproteobacteria</taxon>
        <taxon>Maricaulales</taxon>
        <taxon>Maricaulaceae</taxon>
        <taxon>Maricaulis</taxon>
    </lineage>
</organism>
<dbReference type="OrthoDB" id="7628915at2"/>
<evidence type="ECO:0000256" key="5">
    <source>
        <dbReference type="ARBA" id="ARBA00022989"/>
    </source>
</evidence>
<reference evidence="9 10" key="1">
    <citation type="submission" date="2018-10" db="EMBL/GenBank/DDBJ databases">
        <title>Genomic Encyclopedia of Type Strains, Phase IV (KMG-IV): sequencing the most valuable type-strain genomes for metagenomic binning, comparative biology and taxonomic classification.</title>
        <authorList>
            <person name="Goeker M."/>
        </authorList>
    </citation>
    <scope>NUCLEOTIDE SEQUENCE [LARGE SCALE GENOMIC DNA]</scope>
    <source>
        <strain evidence="9 10">DSM 4734</strain>
    </source>
</reference>
<evidence type="ECO:0000256" key="3">
    <source>
        <dbReference type="ARBA" id="ARBA00022475"/>
    </source>
</evidence>
<keyword evidence="3" id="KW-1003">Cell membrane</keyword>
<feature type="domain" description="Type II secretion system protein GspF" evidence="8">
    <location>
        <begin position="68"/>
        <end position="191"/>
    </location>
</feature>
<comment type="subcellular location">
    <subcellularLocation>
        <location evidence="1">Cell membrane</location>
        <topology evidence="1">Multi-pass membrane protein</topology>
    </subcellularLocation>
</comment>
<keyword evidence="4 7" id="KW-0812">Transmembrane</keyword>
<dbReference type="PANTHER" id="PTHR30012:SF0">
    <property type="entry name" value="TYPE II SECRETION SYSTEM PROTEIN F-RELATED"/>
    <property type="match status" value="1"/>
</dbReference>
<dbReference type="InterPro" id="IPR042094">
    <property type="entry name" value="T2SS_GspF_sf"/>
</dbReference>
<dbReference type="AlphaFoldDB" id="A0A495CZE4"/>
<feature type="transmembrane region" description="Helical" evidence="7">
    <location>
        <begin position="168"/>
        <end position="190"/>
    </location>
</feature>
<evidence type="ECO:0000313" key="10">
    <source>
        <dbReference type="Proteomes" id="UP000273675"/>
    </source>
</evidence>
<dbReference type="Gene3D" id="1.20.81.30">
    <property type="entry name" value="Type II secretion system (T2SS), domain F"/>
    <property type="match status" value="2"/>
</dbReference>
<feature type="transmembrane region" description="Helical" evidence="7">
    <location>
        <begin position="366"/>
        <end position="393"/>
    </location>
</feature>
<gene>
    <name evidence="9" type="ORF">C7435_3102</name>
</gene>
<evidence type="ECO:0000256" key="4">
    <source>
        <dbReference type="ARBA" id="ARBA00022692"/>
    </source>
</evidence>
<dbReference type="InterPro" id="IPR018076">
    <property type="entry name" value="T2SS_GspF_dom"/>
</dbReference>
<sequence>MSDLRLWRYLAENASGGVERGEILASSSAQAHQLLAARGVVAVEIIALGWASRSQQAGGLTGNHIADFTEDLAELLGAALPIHDALASLADGEGRRVLRGFILRLEASVRGGRSLSEAMRSDPARPPRILVAMTAAGEESGQLAATLSDLAARLRAEQVLKRDLAGQLAYPAVLVCLIYLTLVFLAFIVLPQFETIFADAVVEPPPETRFVIAVGAFLRIYAVWIPVGLVGLAWLARTVLARFPIGASRLRRAIPIVGQALWKLDAAAFARTLGVLLKAGLPVNRAESVARDAVGDPGMRNGMSRAADRIRAGITLSRALDEQNILPDDLVRQVRLGEETGELDTFLLRTADRYERMARSRLSRALELLGPILVAILGICVAGVIAAVMSGVLSLNDAVF</sequence>
<name>A0A495CZE4_9PROT</name>
<evidence type="ECO:0000256" key="6">
    <source>
        <dbReference type="ARBA" id="ARBA00023136"/>
    </source>
</evidence>